<keyword evidence="1" id="KW-0596">Phosphopantetheine</keyword>
<dbReference type="AlphaFoldDB" id="A0A084R226"/>
<dbReference type="HOGENOM" id="CLU_994580_0_0_1"/>
<evidence type="ECO:0000256" key="4">
    <source>
        <dbReference type="ARBA" id="ARBA00023268"/>
    </source>
</evidence>
<evidence type="ECO:0000256" key="3">
    <source>
        <dbReference type="ARBA" id="ARBA00023002"/>
    </source>
</evidence>
<dbReference type="PANTHER" id="PTHR43775:SF22">
    <property type="entry name" value="SYNTHASE, PUTATIVE (JCVI)-RELATED"/>
    <property type="match status" value="1"/>
</dbReference>
<dbReference type="GO" id="GO:0004312">
    <property type="term" value="F:fatty acid synthase activity"/>
    <property type="evidence" value="ECO:0007669"/>
    <property type="project" value="TreeGrafter"/>
</dbReference>
<gene>
    <name evidence="6" type="ORF">S40285_07898</name>
</gene>
<dbReference type="GO" id="GO:0016491">
    <property type="term" value="F:oxidoreductase activity"/>
    <property type="evidence" value="ECO:0007669"/>
    <property type="project" value="UniProtKB-KW"/>
</dbReference>
<dbReference type="InterPro" id="IPR013968">
    <property type="entry name" value="PKS_KR"/>
</dbReference>
<dbReference type="Pfam" id="PF08659">
    <property type="entry name" value="KR"/>
    <property type="match status" value="1"/>
</dbReference>
<dbReference type="InterPro" id="IPR050091">
    <property type="entry name" value="PKS_NRPS_Biosynth_Enz"/>
</dbReference>
<dbReference type="OrthoDB" id="329835at2759"/>
<evidence type="ECO:0000313" key="6">
    <source>
        <dbReference type="EMBL" id="KFA70261.1"/>
    </source>
</evidence>
<organism evidence="6 7">
    <name type="scientific">Stachybotrys chlorohalonatus (strain IBT 40285)</name>
    <dbReference type="NCBI Taxonomy" id="1283841"/>
    <lineage>
        <taxon>Eukaryota</taxon>
        <taxon>Fungi</taxon>
        <taxon>Dikarya</taxon>
        <taxon>Ascomycota</taxon>
        <taxon>Pezizomycotina</taxon>
        <taxon>Sordariomycetes</taxon>
        <taxon>Hypocreomycetidae</taxon>
        <taxon>Hypocreales</taxon>
        <taxon>Stachybotryaceae</taxon>
        <taxon>Stachybotrys</taxon>
    </lineage>
</organism>
<feature type="domain" description="Ketoreductase" evidence="5">
    <location>
        <begin position="79"/>
        <end position="259"/>
    </location>
</feature>
<dbReference type="SUPFAM" id="SSF51735">
    <property type="entry name" value="NAD(P)-binding Rossmann-fold domains"/>
    <property type="match status" value="1"/>
</dbReference>
<proteinExistence type="predicted"/>
<evidence type="ECO:0000256" key="1">
    <source>
        <dbReference type="ARBA" id="ARBA00022450"/>
    </source>
</evidence>
<dbReference type="Proteomes" id="UP000028524">
    <property type="component" value="Unassembled WGS sequence"/>
</dbReference>
<dbReference type="PANTHER" id="PTHR43775">
    <property type="entry name" value="FATTY ACID SYNTHASE"/>
    <property type="match status" value="1"/>
</dbReference>
<dbReference type="InterPro" id="IPR036291">
    <property type="entry name" value="NAD(P)-bd_dom_sf"/>
</dbReference>
<keyword evidence="2" id="KW-0597">Phosphoprotein</keyword>
<evidence type="ECO:0000259" key="5">
    <source>
        <dbReference type="SMART" id="SM00822"/>
    </source>
</evidence>
<dbReference type="InterPro" id="IPR057326">
    <property type="entry name" value="KR_dom"/>
</dbReference>
<accession>A0A084R226</accession>
<dbReference type="SMART" id="SM00822">
    <property type="entry name" value="PKS_KR"/>
    <property type="match status" value="1"/>
</dbReference>
<keyword evidence="4" id="KW-0511">Multifunctional enzyme</keyword>
<name>A0A084R226_STAC4</name>
<evidence type="ECO:0000256" key="2">
    <source>
        <dbReference type="ARBA" id="ARBA00022553"/>
    </source>
</evidence>
<sequence length="280" mass="30275">MVPDRLSPNATVYHCDIETLLKARPGLIADFLPHAAAALPNTSLDGLDICVRNVAQTDEVLSAASVKVVKSSSFSDKEASYVVAGRLGNLSERFLRILAQRGAKSIITFSRRDAGHDEYGHLQSTFEVFQPGCRLHCIKCDVTSQNALDEAGRLITSMGLPPVRGVIQYAADHTLEVMTSDDFIPVTKIKIDGTLSLYHPFGSSNLDFFIIISSIADVVGTSGQANYNAGNIVQNIIAQHERGGRCHFISLDIEWVANSHLTVGIDPARLAKSVTQNGTI</sequence>
<protein>
    <recommendedName>
        <fullName evidence="5">Ketoreductase domain-containing protein</fullName>
    </recommendedName>
</protein>
<dbReference type="EMBL" id="KL659254">
    <property type="protein sequence ID" value="KFA70261.1"/>
    <property type="molecule type" value="Genomic_DNA"/>
</dbReference>
<evidence type="ECO:0000313" key="7">
    <source>
        <dbReference type="Proteomes" id="UP000028524"/>
    </source>
</evidence>
<dbReference type="InParanoid" id="A0A084R226"/>
<keyword evidence="7" id="KW-1185">Reference proteome</keyword>
<keyword evidence="3" id="KW-0560">Oxidoreductase</keyword>
<dbReference type="GO" id="GO:0044550">
    <property type="term" value="P:secondary metabolite biosynthetic process"/>
    <property type="evidence" value="ECO:0007669"/>
    <property type="project" value="TreeGrafter"/>
</dbReference>
<reference evidence="6 7" key="1">
    <citation type="journal article" date="2014" name="BMC Genomics">
        <title>Comparative genome sequencing reveals chemotype-specific gene clusters in the toxigenic black mold Stachybotrys.</title>
        <authorList>
            <person name="Semeiks J."/>
            <person name="Borek D."/>
            <person name="Otwinowski Z."/>
            <person name="Grishin N.V."/>
        </authorList>
    </citation>
    <scope>NUCLEOTIDE SEQUENCE [LARGE SCALE GENOMIC DNA]</scope>
    <source>
        <strain evidence="6 7">IBT 40285</strain>
    </source>
</reference>
<dbReference type="GO" id="GO:0006633">
    <property type="term" value="P:fatty acid biosynthetic process"/>
    <property type="evidence" value="ECO:0007669"/>
    <property type="project" value="TreeGrafter"/>
</dbReference>
<dbReference type="STRING" id="1283841.A0A084R226"/>
<dbReference type="Gene3D" id="3.40.50.720">
    <property type="entry name" value="NAD(P)-binding Rossmann-like Domain"/>
    <property type="match status" value="1"/>
</dbReference>